<dbReference type="PANTHER" id="PTHR12001:SF85">
    <property type="entry name" value="SHORT CHAIN ISOPRENYL DIPHOSPHATE SYNTHASE"/>
    <property type="match status" value="1"/>
</dbReference>
<organism evidence="7 8">
    <name type="scientific">Parapedobacter indicus</name>
    <dbReference type="NCBI Taxonomy" id="1477437"/>
    <lineage>
        <taxon>Bacteria</taxon>
        <taxon>Pseudomonadati</taxon>
        <taxon>Bacteroidota</taxon>
        <taxon>Sphingobacteriia</taxon>
        <taxon>Sphingobacteriales</taxon>
        <taxon>Sphingobacteriaceae</taxon>
        <taxon>Parapedobacter</taxon>
    </lineage>
</organism>
<evidence type="ECO:0000256" key="4">
    <source>
        <dbReference type="ARBA" id="ARBA00022723"/>
    </source>
</evidence>
<evidence type="ECO:0000256" key="2">
    <source>
        <dbReference type="ARBA" id="ARBA00006706"/>
    </source>
</evidence>
<reference evidence="7 8" key="1">
    <citation type="submission" date="2016-10" db="EMBL/GenBank/DDBJ databases">
        <authorList>
            <person name="de Groot N.N."/>
        </authorList>
    </citation>
    <scope>NUCLEOTIDE SEQUENCE [LARGE SCALE GENOMIC DNA]</scope>
    <source>
        <strain evidence="7 8">RK1</strain>
    </source>
</reference>
<dbReference type="InterPro" id="IPR008949">
    <property type="entry name" value="Isoprenoid_synthase_dom_sf"/>
</dbReference>
<keyword evidence="4" id="KW-0479">Metal-binding</keyword>
<name>A0A1I3MBN9_9SPHI</name>
<dbReference type="SFLD" id="SFLDG01017">
    <property type="entry name" value="Polyprenyl_Transferase_Like"/>
    <property type="match status" value="1"/>
</dbReference>
<dbReference type="PROSITE" id="PS00723">
    <property type="entry name" value="POLYPRENYL_SYNTHASE_1"/>
    <property type="match status" value="1"/>
</dbReference>
<evidence type="ECO:0000256" key="6">
    <source>
        <dbReference type="RuleBase" id="RU004466"/>
    </source>
</evidence>
<dbReference type="SUPFAM" id="SSF48576">
    <property type="entry name" value="Terpenoid synthases"/>
    <property type="match status" value="1"/>
</dbReference>
<protein>
    <submittedName>
        <fullName evidence="7">Geranylgeranyl diphosphate synthase, type II</fullName>
    </submittedName>
</protein>
<dbReference type="RefSeq" id="WP_090627843.1">
    <property type="nucleotide sequence ID" value="NZ_FOQO01000006.1"/>
</dbReference>
<comment type="similarity">
    <text evidence="2 6">Belongs to the FPP/GGPP synthase family.</text>
</comment>
<evidence type="ECO:0000313" key="7">
    <source>
        <dbReference type="EMBL" id="SFI94230.1"/>
    </source>
</evidence>
<dbReference type="OrthoDB" id="9805316at2"/>
<dbReference type="PANTHER" id="PTHR12001">
    <property type="entry name" value="GERANYLGERANYL PYROPHOSPHATE SYNTHASE"/>
    <property type="match status" value="1"/>
</dbReference>
<dbReference type="PROSITE" id="PS00444">
    <property type="entry name" value="POLYPRENYL_SYNTHASE_2"/>
    <property type="match status" value="1"/>
</dbReference>
<dbReference type="STRING" id="1477437.SAMN05444682_106305"/>
<dbReference type="Gene3D" id="1.10.600.10">
    <property type="entry name" value="Farnesyl Diphosphate Synthase"/>
    <property type="match status" value="1"/>
</dbReference>
<comment type="cofactor">
    <cofactor evidence="1">
        <name>Mg(2+)</name>
        <dbReference type="ChEBI" id="CHEBI:18420"/>
    </cofactor>
</comment>
<keyword evidence="5" id="KW-0460">Magnesium</keyword>
<dbReference type="GO" id="GO:0008299">
    <property type="term" value="P:isoprenoid biosynthetic process"/>
    <property type="evidence" value="ECO:0007669"/>
    <property type="project" value="InterPro"/>
</dbReference>
<dbReference type="EMBL" id="FOQO01000006">
    <property type="protein sequence ID" value="SFI94230.1"/>
    <property type="molecule type" value="Genomic_DNA"/>
</dbReference>
<sequence>MAYDTSKWQQHINQGLADLDLPPVPATLYEPIRYMLALGGKRIRPLLTLMAADLFSISDIRHAIPAALAVELFHNFSLVHDDIMDEAPLRRGKPTVHKKWNANVAILSGDNLLIMAYGQLAKCPSDKLPSILETFNAMATHVCEGQQLDMDFERSPTVGINDYLHMIQLKTSVLLGAALKIGAVLGNASDVDAQYLYDFGVNVGIAFQLQDDLLDVYGDPEQFGKQRGGDILANKKTYLLLKALETADTETVSELHDWMKRSDQPQIKINRVTAIYNSLGIQQATETMKRFYATQAYAALDRIPCEKSRKLPLQTMAQHLLNRSN</sequence>
<dbReference type="SFLD" id="SFLDS00005">
    <property type="entry name" value="Isoprenoid_Synthase_Type_I"/>
    <property type="match status" value="1"/>
</dbReference>
<keyword evidence="3 6" id="KW-0808">Transferase</keyword>
<keyword evidence="8" id="KW-1185">Reference proteome</keyword>
<evidence type="ECO:0000313" key="8">
    <source>
        <dbReference type="Proteomes" id="UP000198670"/>
    </source>
</evidence>
<evidence type="ECO:0000256" key="1">
    <source>
        <dbReference type="ARBA" id="ARBA00001946"/>
    </source>
</evidence>
<dbReference type="Proteomes" id="UP000198670">
    <property type="component" value="Unassembled WGS sequence"/>
</dbReference>
<dbReference type="CDD" id="cd00685">
    <property type="entry name" value="Trans_IPPS_HT"/>
    <property type="match status" value="1"/>
</dbReference>
<dbReference type="AlphaFoldDB" id="A0A1I3MBN9"/>
<accession>A0A1I3MBN9</accession>
<dbReference type="InterPro" id="IPR000092">
    <property type="entry name" value="Polyprenyl_synt"/>
</dbReference>
<evidence type="ECO:0000256" key="3">
    <source>
        <dbReference type="ARBA" id="ARBA00022679"/>
    </source>
</evidence>
<dbReference type="GO" id="GO:0046872">
    <property type="term" value="F:metal ion binding"/>
    <property type="evidence" value="ECO:0007669"/>
    <property type="project" value="UniProtKB-KW"/>
</dbReference>
<dbReference type="GO" id="GO:0004659">
    <property type="term" value="F:prenyltransferase activity"/>
    <property type="evidence" value="ECO:0007669"/>
    <property type="project" value="InterPro"/>
</dbReference>
<dbReference type="InterPro" id="IPR033749">
    <property type="entry name" value="Polyprenyl_synt_CS"/>
</dbReference>
<dbReference type="Pfam" id="PF00348">
    <property type="entry name" value="polyprenyl_synt"/>
    <property type="match status" value="1"/>
</dbReference>
<proteinExistence type="inferred from homology"/>
<gene>
    <name evidence="7" type="ORF">SAMN05444682_106305</name>
</gene>
<evidence type="ECO:0000256" key="5">
    <source>
        <dbReference type="ARBA" id="ARBA00022842"/>
    </source>
</evidence>